<organism evidence="2 3">
    <name type="scientific">Parnassius apollo</name>
    <name type="common">Apollo butterfly</name>
    <name type="synonym">Papilio apollo</name>
    <dbReference type="NCBI Taxonomy" id="110799"/>
    <lineage>
        <taxon>Eukaryota</taxon>
        <taxon>Metazoa</taxon>
        <taxon>Ecdysozoa</taxon>
        <taxon>Arthropoda</taxon>
        <taxon>Hexapoda</taxon>
        <taxon>Insecta</taxon>
        <taxon>Pterygota</taxon>
        <taxon>Neoptera</taxon>
        <taxon>Endopterygota</taxon>
        <taxon>Lepidoptera</taxon>
        <taxon>Glossata</taxon>
        <taxon>Ditrysia</taxon>
        <taxon>Papilionoidea</taxon>
        <taxon>Papilionidae</taxon>
        <taxon>Parnassiinae</taxon>
        <taxon>Parnassini</taxon>
        <taxon>Parnassius</taxon>
        <taxon>Parnassius</taxon>
    </lineage>
</organism>
<dbReference type="OrthoDB" id="5419617at2759"/>
<dbReference type="Pfam" id="PF00075">
    <property type="entry name" value="RNase_H"/>
    <property type="match status" value="1"/>
</dbReference>
<evidence type="ECO:0000259" key="1">
    <source>
        <dbReference type="PROSITE" id="PS50879"/>
    </source>
</evidence>
<keyword evidence="3" id="KW-1185">Reference proteome</keyword>
<dbReference type="GO" id="GO:0004523">
    <property type="term" value="F:RNA-DNA hybrid ribonuclease activity"/>
    <property type="evidence" value="ECO:0007669"/>
    <property type="project" value="InterPro"/>
</dbReference>
<feature type="domain" description="RNase H type-1" evidence="1">
    <location>
        <begin position="99"/>
        <end position="221"/>
    </location>
</feature>
<dbReference type="AlphaFoldDB" id="A0A8S3WY11"/>
<proteinExistence type="predicted"/>
<dbReference type="InterPro" id="IPR002156">
    <property type="entry name" value="RNaseH_domain"/>
</dbReference>
<evidence type="ECO:0000313" key="3">
    <source>
        <dbReference type="Proteomes" id="UP000691718"/>
    </source>
</evidence>
<dbReference type="PROSITE" id="PS50879">
    <property type="entry name" value="RNASE_H_1"/>
    <property type="match status" value="1"/>
</dbReference>
<dbReference type="GO" id="GO:0003676">
    <property type="term" value="F:nucleic acid binding"/>
    <property type="evidence" value="ECO:0007669"/>
    <property type="project" value="InterPro"/>
</dbReference>
<sequence>MATGAMLSSPGAALNALLCLTPLNLYLDKETRASLYRINAQGGLSLLSYRLRSMLDSIKESPVLCMISDIMSPLYTFDKKYIVELPSREDWLNGQVICEVGSLIWYTDGSKMGLDVGFGIYRERPKFKLIMNLGRYTSIFQSVEINLQKHYVNHKIYINSDSQAALLALRSNLVNSKLIGDCVNRLNALGCNNRVVLRWVPGHEGIVGNEIADKLARECSKCTQFGHEPFCGISRSLARLTLETLYHNKSLKI</sequence>
<dbReference type="CDD" id="cd09276">
    <property type="entry name" value="Rnase_HI_RT_non_LTR"/>
    <property type="match status" value="1"/>
</dbReference>
<accession>A0A8S3WY11</accession>
<name>A0A8S3WY11_PARAO</name>
<evidence type="ECO:0000313" key="2">
    <source>
        <dbReference type="EMBL" id="CAG4987929.1"/>
    </source>
</evidence>
<dbReference type="EMBL" id="CAJQZP010000847">
    <property type="protein sequence ID" value="CAG4987929.1"/>
    <property type="molecule type" value="Genomic_DNA"/>
</dbReference>
<gene>
    <name evidence="2" type="ORF">PAPOLLO_LOCUS11537</name>
</gene>
<reference evidence="2" key="1">
    <citation type="submission" date="2021-04" db="EMBL/GenBank/DDBJ databases">
        <authorList>
            <person name="Tunstrom K."/>
        </authorList>
    </citation>
    <scope>NUCLEOTIDE SEQUENCE</scope>
</reference>
<dbReference type="Proteomes" id="UP000691718">
    <property type="component" value="Unassembled WGS sequence"/>
</dbReference>
<protein>
    <submittedName>
        <fullName evidence="2">(apollo) hypothetical protein</fullName>
    </submittedName>
</protein>
<comment type="caution">
    <text evidence="2">The sequence shown here is derived from an EMBL/GenBank/DDBJ whole genome shotgun (WGS) entry which is preliminary data.</text>
</comment>